<dbReference type="GO" id="GO:0046872">
    <property type="term" value="F:metal ion binding"/>
    <property type="evidence" value="ECO:0007669"/>
    <property type="project" value="InterPro"/>
</dbReference>
<evidence type="ECO:0000256" key="4">
    <source>
        <dbReference type="PROSITE-ProRule" id="PRU00409"/>
    </source>
</evidence>
<feature type="domain" description="ATP-grasp" evidence="5">
    <location>
        <begin position="72"/>
        <end position="264"/>
    </location>
</feature>
<dbReference type="SUPFAM" id="SSF53686">
    <property type="entry name" value="Tryptophan synthase beta subunit-like PLP-dependent enzymes"/>
    <property type="match status" value="1"/>
</dbReference>
<dbReference type="Gene3D" id="3.30.470.20">
    <property type="entry name" value="ATP-grasp fold, B domain"/>
    <property type="match status" value="1"/>
</dbReference>
<dbReference type="SUPFAM" id="SSF56059">
    <property type="entry name" value="Glutathione synthetase ATP-binding domain-like"/>
    <property type="match status" value="1"/>
</dbReference>
<evidence type="ECO:0000313" key="6">
    <source>
        <dbReference type="EMBL" id="HIV12174.1"/>
    </source>
</evidence>
<comment type="similarity">
    <text evidence="2">Belongs to the ACC deaminase/D-cysteine desulfhydrase family.</text>
</comment>
<dbReference type="PANTHER" id="PTHR43780:SF2">
    <property type="entry name" value="1-AMINOCYCLOPROPANE-1-CARBOXYLATE DEAMINASE-RELATED"/>
    <property type="match status" value="1"/>
</dbReference>
<name>A0A9D1NU85_9FIRM</name>
<evidence type="ECO:0000256" key="2">
    <source>
        <dbReference type="ARBA" id="ARBA00008639"/>
    </source>
</evidence>
<dbReference type="InterPro" id="IPR027278">
    <property type="entry name" value="ACCD_DCysDesulf"/>
</dbReference>
<sequence length="690" mass="76742">YPGFDEADERLIADLSDPDAVVRAALGWKPDGVATCGLDLCMRSIGATSERLGLCGPGRQAAMRASDKLLMKEALTQAGVQTAPWICVRSRRELEEALDRLHFPVIVKAVDLMGSRGIFRSDTREEALENYEKTMAATGKDYCLVEEFIEGTLFGIEGMVYSGEILFLLPNNTEAFQGATPSPIGHSVPFACEETLGAQAREQAAKAIRALGLDNCPVNCDAIYKDGKVYIVELTGRSGATGLSEMVGCWFGIDYYETIVRLALGEDVRKDFQGTRHVPCLSHTLISSRSGRLVRLENRNLPDSDILEISFNVQPPDEIRAYTNGRDRIGQVMLKGESLSGLHRRLAEVLSGIYLELEGDLSLPETPVTLSQIRPSGCRLYYKREDLLPFSFGGNKVRFARQYLEDMERRQDTGMLIYGTYHSNLCRILSAACRQKQIPCAMIHNVDDADPQAASFNSMLIGRMGLEEFRCRKGEIAPCVASARASMEKKGLRPYYIYGDDRGQGNAHTAMEAYVQVYREIRRQERRLNLHFDLIFLASSTNTTQAGLLAGQILCGDQRQIVGISVSRNAARGRQVIEEDLREYFRQHREALPQEVWDTLQGKILFFDDWLAGGYGHADGRIREAIRRVYEQDGICLDPTYTGKAFAGMEAYLAREGISDKNVLFLHTGGMPLFFDAMQEIFGGGSGEEG</sequence>
<comment type="caution">
    <text evidence="6">The sequence shown here is derived from an EMBL/GenBank/DDBJ whole genome shotgun (WGS) entry which is preliminary data.</text>
</comment>
<dbReference type="AlphaFoldDB" id="A0A9D1NU85"/>
<dbReference type="InterPro" id="IPR036052">
    <property type="entry name" value="TrpB-like_PALP_sf"/>
</dbReference>
<evidence type="ECO:0000313" key="7">
    <source>
        <dbReference type="Proteomes" id="UP000886723"/>
    </source>
</evidence>
<dbReference type="GO" id="GO:0019148">
    <property type="term" value="F:D-cysteine desulfhydrase activity"/>
    <property type="evidence" value="ECO:0007669"/>
    <property type="project" value="TreeGrafter"/>
</dbReference>
<dbReference type="SMART" id="SM01209">
    <property type="entry name" value="GARS_A"/>
    <property type="match status" value="1"/>
</dbReference>
<evidence type="ECO:0000256" key="3">
    <source>
        <dbReference type="ARBA" id="ARBA00022898"/>
    </source>
</evidence>
<keyword evidence="4" id="KW-0547">Nucleotide-binding</keyword>
<dbReference type="Proteomes" id="UP000886723">
    <property type="component" value="Unassembled WGS sequence"/>
</dbReference>
<dbReference type="InterPro" id="IPR001926">
    <property type="entry name" value="TrpB-like_PALP"/>
</dbReference>
<keyword evidence="4" id="KW-0067">ATP-binding</keyword>
<protein>
    <submittedName>
        <fullName evidence="6">Pyridoxal-phosphate dependent enzyme</fullName>
    </submittedName>
</protein>
<accession>A0A9D1NU85</accession>
<dbReference type="Pfam" id="PF02655">
    <property type="entry name" value="ATP-grasp_3"/>
    <property type="match status" value="1"/>
</dbReference>
<proteinExistence type="inferred from homology"/>
<dbReference type="InterPro" id="IPR011761">
    <property type="entry name" value="ATP-grasp"/>
</dbReference>
<keyword evidence="3" id="KW-0663">Pyridoxal phosphate</keyword>
<evidence type="ECO:0000256" key="1">
    <source>
        <dbReference type="ARBA" id="ARBA00001933"/>
    </source>
</evidence>
<dbReference type="PROSITE" id="PS50975">
    <property type="entry name" value="ATP_GRASP"/>
    <property type="match status" value="1"/>
</dbReference>
<gene>
    <name evidence="6" type="ORF">IAA63_03410</name>
</gene>
<dbReference type="GO" id="GO:0005524">
    <property type="term" value="F:ATP binding"/>
    <property type="evidence" value="ECO:0007669"/>
    <property type="project" value="UniProtKB-UniRule"/>
</dbReference>
<dbReference type="Gene3D" id="3.40.50.1100">
    <property type="match status" value="2"/>
</dbReference>
<comment type="cofactor">
    <cofactor evidence="1">
        <name>pyridoxal 5'-phosphate</name>
        <dbReference type="ChEBI" id="CHEBI:597326"/>
    </cofactor>
</comment>
<dbReference type="Pfam" id="PF18603">
    <property type="entry name" value="LAL_C2"/>
    <property type="match status" value="1"/>
</dbReference>
<dbReference type="InterPro" id="IPR040570">
    <property type="entry name" value="LAL_C2"/>
</dbReference>
<dbReference type="InterPro" id="IPR003806">
    <property type="entry name" value="ATP-grasp_PylC-type"/>
</dbReference>
<evidence type="ECO:0000259" key="5">
    <source>
        <dbReference type="PROSITE" id="PS50975"/>
    </source>
</evidence>
<reference evidence="6" key="2">
    <citation type="journal article" date="2021" name="PeerJ">
        <title>Extensive microbial diversity within the chicken gut microbiome revealed by metagenomics and culture.</title>
        <authorList>
            <person name="Gilroy R."/>
            <person name="Ravi A."/>
            <person name="Getino M."/>
            <person name="Pursley I."/>
            <person name="Horton D.L."/>
            <person name="Alikhan N.F."/>
            <person name="Baker D."/>
            <person name="Gharbi K."/>
            <person name="Hall N."/>
            <person name="Watson M."/>
            <person name="Adriaenssens E.M."/>
            <person name="Foster-Nyarko E."/>
            <person name="Jarju S."/>
            <person name="Secka A."/>
            <person name="Antonio M."/>
            <person name="Oren A."/>
            <person name="Chaudhuri R.R."/>
            <person name="La Ragione R."/>
            <person name="Hildebrand F."/>
            <person name="Pallen M.J."/>
        </authorList>
    </citation>
    <scope>NUCLEOTIDE SEQUENCE</scope>
    <source>
        <strain evidence="6">ChiBcec2-4451</strain>
    </source>
</reference>
<dbReference type="Gene3D" id="3.30.1490.20">
    <property type="entry name" value="ATP-grasp fold, A domain"/>
    <property type="match status" value="1"/>
</dbReference>
<feature type="non-terminal residue" evidence="6">
    <location>
        <position position="1"/>
    </location>
</feature>
<dbReference type="InterPro" id="IPR013815">
    <property type="entry name" value="ATP_grasp_subdomain_1"/>
</dbReference>
<reference evidence="6" key="1">
    <citation type="submission" date="2020-10" db="EMBL/GenBank/DDBJ databases">
        <authorList>
            <person name="Gilroy R."/>
        </authorList>
    </citation>
    <scope>NUCLEOTIDE SEQUENCE</scope>
    <source>
        <strain evidence="6">ChiBcec2-4451</strain>
    </source>
</reference>
<dbReference type="Gene3D" id="3.40.50.20">
    <property type="match status" value="1"/>
</dbReference>
<organism evidence="6 7">
    <name type="scientific">Candidatus Pullilachnospira stercoravium</name>
    <dbReference type="NCBI Taxonomy" id="2840913"/>
    <lineage>
        <taxon>Bacteria</taxon>
        <taxon>Bacillati</taxon>
        <taxon>Bacillota</taxon>
        <taxon>Clostridia</taxon>
        <taxon>Lachnospirales</taxon>
        <taxon>Lachnospiraceae</taxon>
        <taxon>Lachnospiraceae incertae sedis</taxon>
        <taxon>Candidatus Pullilachnospira</taxon>
    </lineage>
</organism>
<dbReference type="Pfam" id="PF00291">
    <property type="entry name" value="PALP"/>
    <property type="match status" value="1"/>
</dbReference>
<dbReference type="GO" id="GO:1901605">
    <property type="term" value="P:alpha-amino acid metabolic process"/>
    <property type="evidence" value="ECO:0007669"/>
    <property type="project" value="UniProtKB-ARBA"/>
</dbReference>
<dbReference type="EMBL" id="DVON01000071">
    <property type="protein sequence ID" value="HIV12174.1"/>
    <property type="molecule type" value="Genomic_DNA"/>
</dbReference>
<dbReference type="PANTHER" id="PTHR43780">
    <property type="entry name" value="1-AMINOCYCLOPROPANE-1-CARBOXYLATE DEAMINASE-RELATED"/>
    <property type="match status" value="1"/>
</dbReference>